<feature type="compositionally biased region" description="Basic and acidic residues" evidence="1">
    <location>
        <begin position="186"/>
        <end position="201"/>
    </location>
</feature>
<dbReference type="InterPro" id="IPR036420">
    <property type="entry name" value="BRCT_dom_sf"/>
</dbReference>
<dbReference type="AlphaFoldDB" id="A0AAV5EJI1"/>
<evidence type="ECO:0000313" key="4">
    <source>
        <dbReference type="Proteomes" id="UP001054889"/>
    </source>
</evidence>
<dbReference type="GO" id="GO:0045944">
    <property type="term" value="P:positive regulation of transcription by RNA polymerase II"/>
    <property type="evidence" value="ECO:0007669"/>
    <property type="project" value="TreeGrafter"/>
</dbReference>
<feature type="region of interest" description="Disordered" evidence="1">
    <location>
        <begin position="1"/>
        <end position="27"/>
    </location>
</feature>
<feature type="domain" description="BRCT" evidence="2">
    <location>
        <begin position="402"/>
        <end position="440"/>
    </location>
</feature>
<dbReference type="PROSITE" id="PS50172">
    <property type="entry name" value="BRCT"/>
    <property type="match status" value="1"/>
</dbReference>
<organism evidence="3 4">
    <name type="scientific">Eleusine coracana subsp. coracana</name>
    <dbReference type="NCBI Taxonomy" id="191504"/>
    <lineage>
        <taxon>Eukaryota</taxon>
        <taxon>Viridiplantae</taxon>
        <taxon>Streptophyta</taxon>
        <taxon>Embryophyta</taxon>
        <taxon>Tracheophyta</taxon>
        <taxon>Spermatophyta</taxon>
        <taxon>Magnoliopsida</taxon>
        <taxon>Liliopsida</taxon>
        <taxon>Poales</taxon>
        <taxon>Poaceae</taxon>
        <taxon>PACMAD clade</taxon>
        <taxon>Chloridoideae</taxon>
        <taxon>Cynodonteae</taxon>
        <taxon>Eleusininae</taxon>
        <taxon>Eleusine</taxon>
    </lineage>
</organism>
<dbReference type="GO" id="GO:0042393">
    <property type="term" value="F:histone binding"/>
    <property type="evidence" value="ECO:0007669"/>
    <property type="project" value="TreeGrafter"/>
</dbReference>
<dbReference type="PANTHER" id="PTHR15321">
    <property type="entry name" value="TUMOR SUPPRESSOR P53-BINDING PROTEIN 1"/>
    <property type="match status" value="1"/>
</dbReference>
<dbReference type="PANTHER" id="PTHR15321:SF3">
    <property type="entry name" value="TP53-BINDING PROTEIN 1"/>
    <property type="match status" value="1"/>
</dbReference>
<accession>A0AAV5EJI1</accession>
<dbReference type="InterPro" id="IPR047252">
    <property type="entry name" value="TP53BP1-like"/>
</dbReference>
<sequence>MHIIGNCSSEKDNKRWSSQNADSNDHVSDSLAISQSADVLPNEPKLCYNNFVKQGALSQTVSCSGNKERDFQVSTQNSATLHGTLAAQVILNHNILKEGGGVAAQLNVGTKKIVKDLFQDETSFIPESISMEDCRSTSGAASMEIIASSRGFCYKTEGFREENQDAEAEVVSCDEGVRSQSPVCKQSEHNNEDGSNHSPECQKIKGKEKEFTYPNESPKLQDPDGELAPSSVPLAKSPEPNFTSRRRRYNSLRPFSTVVPKSNILEATSTLCADVAVCRQEKFTPITLNKSIQLVQSAKQSIENNVEAGMQGFSKFQKKQHYFQDTNKHQIIEQQVPWEVCQSAENLNVDKQNLKRKRVQFSEAKLSSRRTKNSRRILTKSRFSRSDGRMGETLETTDYIDDKKSIFQGVEFLLTGFHRQKEKEVESLIRKFGGHVLSKVPLFLLASKLDNRQLYSGKLIHLKKDRCAPFRRIKMPSFGQQHVFVMSQEI</sequence>
<dbReference type="GO" id="GO:0000077">
    <property type="term" value="P:DNA damage checkpoint signaling"/>
    <property type="evidence" value="ECO:0007669"/>
    <property type="project" value="TreeGrafter"/>
</dbReference>
<name>A0AAV5EJI1_ELECO</name>
<gene>
    <name evidence="3" type="primary">gb10515</name>
    <name evidence="3" type="ORF">PR202_gb10515</name>
</gene>
<evidence type="ECO:0000313" key="3">
    <source>
        <dbReference type="EMBL" id="GJN22907.1"/>
    </source>
</evidence>
<dbReference type="Proteomes" id="UP001054889">
    <property type="component" value="Unassembled WGS sequence"/>
</dbReference>
<dbReference type="InterPro" id="IPR001357">
    <property type="entry name" value="BRCT_dom"/>
</dbReference>
<comment type="caution">
    <text evidence="3">The sequence shown here is derived from an EMBL/GenBank/DDBJ whole genome shotgun (WGS) entry which is preliminary data.</text>
</comment>
<proteinExistence type="predicted"/>
<feature type="region of interest" description="Disordered" evidence="1">
    <location>
        <begin position="182"/>
        <end position="201"/>
    </location>
</feature>
<evidence type="ECO:0000256" key="1">
    <source>
        <dbReference type="SAM" id="MobiDB-lite"/>
    </source>
</evidence>
<feature type="region of interest" description="Disordered" evidence="1">
    <location>
        <begin position="213"/>
        <end position="244"/>
    </location>
</feature>
<reference evidence="3" key="1">
    <citation type="journal article" date="2018" name="DNA Res.">
        <title>Multiple hybrid de novo genome assembly of finger millet, an orphan allotetraploid crop.</title>
        <authorList>
            <person name="Hatakeyama M."/>
            <person name="Aluri S."/>
            <person name="Balachadran M.T."/>
            <person name="Sivarajan S.R."/>
            <person name="Patrignani A."/>
            <person name="Gruter S."/>
            <person name="Poveda L."/>
            <person name="Shimizu-Inatsugi R."/>
            <person name="Baeten J."/>
            <person name="Francoijs K.J."/>
            <person name="Nataraja K.N."/>
            <person name="Reddy Y.A.N."/>
            <person name="Phadnis S."/>
            <person name="Ravikumar R.L."/>
            <person name="Schlapbach R."/>
            <person name="Sreeman S.M."/>
            <person name="Shimizu K.K."/>
        </authorList>
    </citation>
    <scope>NUCLEOTIDE SEQUENCE</scope>
</reference>
<dbReference type="GO" id="GO:0005634">
    <property type="term" value="C:nucleus"/>
    <property type="evidence" value="ECO:0007669"/>
    <property type="project" value="TreeGrafter"/>
</dbReference>
<dbReference type="EMBL" id="BQKI01000076">
    <property type="protein sequence ID" value="GJN22907.1"/>
    <property type="molecule type" value="Genomic_DNA"/>
</dbReference>
<dbReference type="Gene3D" id="3.40.50.10190">
    <property type="entry name" value="BRCT domain"/>
    <property type="match status" value="1"/>
</dbReference>
<protein>
    <recommendedName>
        <fullName evidence="2">BRCT domain-containing protein</fullName>
    </recommendedName>
</protein>
<keyword evidence="4" id="KW-1185">Reference proteome</keyword>
<reference evidence="3" key="2">
    <citation type="submission" date="2021-12" db="EMBL/GenBank/DDBJ databases">
        <title>Resequencing data analysis of finger millet.</title>
        <authorList>
            <person name="Hatakeyama M."/>
            <person name="Aluri S."/>
            <person name="Balachadran M.T."/>
            <person name="Sivarajan S.R."/>
            <person name="Poveda L."/>
            <person name="Shimizu-Inatsugi R."/>
            <person name="Schlapbach R."/>
            <person name="Sreeman S.M."/>
            <person name="Shimizu K.K."/>
        </authorList>
    </citation>
    <scope>NUCLEOTIDE SEQUENCE</scope>
</reference>
<evidence type="ECO:0000259" key="2">
    <source>
        <dbReference type="PROSITE" id="PS50172"/>
    </source>
</evidence>